<evidence type="ECO:0000256" key="1">
    <source>
        <dbReference type="ARBA" id="ARBA00023002"/>
    </source>
</evidence>
<evidence type="ECO:0000256" key="3">
    <source>
        <dbReference type="SAM" id="MobiDB-lite"/>
    </source>
</evidence>
<sequence>MTNNSHNRASKQKKKVENSTNNSCEVAAYKGGLDGKKLDLGIWSIKPITLKVNLESEVILENILLSEVERVSIIKEWQEEYNDKYVCIFMLPMSSAHEKSNVLDTIMLRDVHHQIESSGGKFKVICVPTHFQAESERKHLECDEIYDPYHQHWTLKLCTPFHDIHIDSHMCLKQIESEIGLPKDEDTTHVILGPTKGSCRKVVSIFDSDFIKWYGAEAYPFTTEKIQQLEREDEAMRNSKHNLGTLLCRPGRDFVISNDCTMVPISELQHKTVCLFFYEDHLECRKQIEELKQVYELRKDFEVVVVFPVTFGQRAIIHSVKCNKWRRELEFWKVFGDMPWLAVPFEDPKCRQLWRVFMRTKKCNGCNAPKLIIICSKEKYFEENGFQVLKETRFTNYPFSGEEVVPSAVAIRWKKLSSILEPNIELLRARDLDDDKGGLEEFKVSTLFGVSVVFLFVRASEFNEFLPRLQYYHSFASWTIDKFEVVYIPMVDSGPDIASHWMLTSSSAESKEKHLVPLFHHFFEDKLTQNTEKEFTVALVTFDSFGHYFRKGIIYSDSYEATYELFLKTFPFKYDVEKETFENLCSPTRPKSFPSNSETDEKEDR</sequence>
<keyword evidence="1" id="KW-0560">Oxidoreductase</keyword>
<dbReference type="AlphaFoldDB" id="A0AAD8M7W2"/>
<gene>
    <name evidence="4" type="ORF">POM88_038398</name>
</gene>
<dbReference type="Proteomes" id="UP001237642">
    <property type="component" value="Unassembled WGS sequence"/>
</dbReference>
<organism evidence="4 5">
    <name type="scientific">Heracleum sosnowskyi</name>
    <dbReference type="NCBI Taxonomy" id="360622"/>
    <lineage>
        <taxon>Eukaryota</taxon>
        <taxon>Viridiplantae</taxon>
        <taxon>Streptophyta</taxon>
        <taxon>Embryophyta</taxon>
        <taxon>Tracheophyta</taxon>
        <taxon>Spermatophyta</taxon>
        <taxon>Magnoliopsida</taxon>
        <taxon>eudicotyledons</taxon>
        <taxon>Gunneridae</taxon>
        <taxon>Pentapetalae</taxon>
        <taxon>asterids</taxon>
        <taxon>campanulids</taxon>
        <taxon>Apiales</taxon>
        <taxon>Apiaceae</taxon>
        <taxon>Apioideae</taxon>
        <taxon>apioid superclade</taxon>
        <taxon>Tordylieae</taxon>
        <taxon>Tordyliinae</taxon>
        <taxon>Heracleum</taxon>
    </lineage>
</organism>
<feature type="region of interest" description="Disordered" evidence="3">
    <location>
        <begin position="584"/>
        <end position="605"/>
    </location>
</feature>
<protein>
    <submittedName>
        <fullName evidence="4">Uncharacterized protein</fullName>
    </submittedName>
</protein>
<reference evidence="4" key="2">
    <citation type="submission" date="2023-05" db="EMBL/GenBank/DDBJ databases">
        <authorList>
            <person name="Schelkunov M.I."/>
        </authorList>
    </citation>
    <scope>NUCLEOTIDE SEQUENCE</scope>
    <source>
        <strain evidence="4">Hsosn_3</strain>
        <tissue evidence="4">Leaf</tissue>
    </source>
</reference>
<proteinExistence type="predicted"/>
<keyword evidence="5" id="KW-1185">Reference proteome</keyword>
<comment type="caution">
    <text evidence="4">The sequence shown here is derived from an EMBL/GenBank/DDBJ whole genome shotgun (WGS) entry which is preliminary data.</text>
</comment>
<dbReference type="EMBL" id="JAUIZM010000009">
    <property type="protein sequence ID" value="KAK1362837.1"/>
    <property type="molecule type" value="Genomic_DNA"/>
</dbReference>
<dbReference type="GO" id="GO:0016491">
    <property type="term" value="F:oxidoreductase activity"/>
    <property type="evidence" value="ECO:0007669"/>
    <property type="project" value="UniProtKB-KW"/>
</dbReference>
<dbReference type="InterPro" id="IPR052259">
    <property type="entry name" value="Nucleoredoxin-like"/>
</dbReference>
<dbReference type="PANTHER" id="PTHR13871:SF96">
    <property type="entry name" value="THIOREDOXIN DOMAIN-CONTAINING PROTEIN"/>
    <property type="match status" value="1"/>
</dbReference>
<evidence type="ECO:0000313" key="4">
    <source>
        <dbReference type="EMBL" id="KAK1362837.1"/>
    </source>
</evidence>
<name>A0AAD8M7W2_9APIA</name>
<evidence type="ECO:0000256" key="2">
    <source>
        <dbReference type="ARBA" id="ARBA00023027"/>
    </source>
</evidence>
<reference evidence="4" key="1">
    <citation type="submission" date="2023-02" db="EMBL/GenBank/DDBJ databases">
        <title>Genome of toxic invasive species Heracleum sosnowskyi carries increased number of genes despite the absence of recent whole-genome duplications.</title>
        <authorList>
            <person name="Schelkunov M."/>
            <person name="Shtratnikova V."/>
            <person name="Makarenko M."/>
            <person name="Klepikova A."/>
            <person name="Omelchenko D."/>
            <person name="Novikova G."/>
            <person name="Obukhova E."/>
            <person name="Bogdanov V."/>
            <person name="Penin A."/>
            <person name="Logacheva M."/>
        </authorList>
    </citation>
    <scope>NUCLEOTIDE SEQUENCE</scope>
    <source>
        <strain evidence="4">Hsosn_3</strain>
        <tissue evidence="4">Leaf</tissue>
    </source>
</reference>
<keyword evidence="2" id="KW-0520">NAD</keyword>
<dbReference type="PANTHER" id="PTHR13871">
    <property type="entry name" value="THIOREDOXIN"/>
    <property type="match status" value="1"/>
</dbReference>
<evidence type="ECO:0000313" key="5">
    <source>
        <dbReference type="Proteomes" id="UP001237642"/>
    </source>
</evidence>
<dbReference type="Gene3D" id="3.40.30.10">
    <property type="entry name" value="Glutaredoxin"/>
    <property type="match status" value="1"/>
</dbReference>
<accession>A0AAD8M7W2</accession>